<proteinExistence type="predicted"/>
<dbReference type="InterPro" id="IPR044290">
    <property type="entry name" value="RRA1/2/3"/>
</dbReference>
<dbReference type="Pfam" id="PF03407">
    <property type="entry name" value="Nucleotid_trans"/>
    <property type="match status" value="1"/>
</dbReference>
<gene>
    <name evidence="4" type="ORF">AB1Y20_011298</name>
</gene>
<dbReference type="Proteomes" id="UP001515480">
    <property type="component" value="Unassembled WGS sequence"/>
</dbReference>
<feature type="compositionally biased region" description="Pro residues" evidence="1">
    <location>
        <begin position="44"/>
        <end position="61"/>
    </location>
</feature>
<evidence type="ECO:0000259" key="3">
    <source>
        <dbReference type="Pfam" id="PF03407"/>
    </source>
</evidence>
<protein>
    <recommendedName>
        <fullName evidence="3">Nucleotide-diphospho-sugar transferase domain-containing protein</fullName>
    </recommendedName>
</protein>
<dbReference type="AlphaFoldDB" id="A0AB34IMH4"/>
<feature type="chain" id="PRO_5044344095" description="Nucleotide-diphospho-sugar transferase domain-containing protein" evidence="2">
    <location>
        <begin position="27"/>
        <end position="951"/>
    </location>
</feature>
<keyword evidence="2" id="KW-0732">Signal</keyword>
<dbReference type="InterPro" id="IPR005069">
    <property type="entry name" value="Nucl-diP-sugar_transferase"/>
</dbReference>
<sequence>MGLHVPRLVKLLVATATALFLYANHAAFTSPPPASHSPVLPLASSPPPPTPISSHPPPPLSTPLHGAVPSECTPRPDGERRALLRRLSTAASPPVCDRSPLCTALAAVLSAAPPTPVGAAVLLTAAHGAQAAALAAFVEAAVALRLPTLVLHAAGAEKPRLDGAGEAVAAVALGAGGELEGKWRAIGAILRAGVGVLYADVDAILAAPPFEYLHADSDVEALSEAWEEDDARGFVMGSDDPSMGWSRYCESMRIAQLDPSLLFLLPTHAAAALATRMATLASAGRWRPAAAAAWAAGPEEGAALTAEVLAPAYDRHTRVGVTSRVLQTGCWLGATASAYRLHRFAAAARRPVVAFAAARRGGGGAARQAAAVRHFHRGAPLGGAWLPAAPLPSRGSLERTRMDLLMFAPRQLNESKALVLRTKCARQEARGSPFHPIASHVATPTLPAPTSLPHRAVCLSFRSTPPAPTPTPPCFASLSARPQRRTPPPLRLHLTAALRSLAHLLPRVTRRQATDEPEGMGGARELRLLAPPGGEWPLHCDEQPELCAVVKEVAIDRAVMAAVSNRNILPMLGQFVDVVQRVGVKNFLVVALDQITSDFLKKKGCANYVRTLRSRSGSTDNHATSGLKFQILHEMLSVGVSVLLSDVDIVITQNPFVALYRDSDVEGMSDGWDERTAYGHVHELPFLDSTLHSLRIVARNSGLFYLSATHECLRMMRLLADTMARVDIWDQSAFNMEIFRPAYASKVTAGVSVRVMNFLCFVNTKLLFKYMRYDPQLGDASVHRPVTAHMNYHPEKEARMASVNRFYHQGDPRALDMWNGGEGQRTGGCRGKVGVMSSTLPALAPAELQSHVLVKHLLEREEGWVWRGYGRVHFERSGALRTEGGALDGATWGTVPSPWRKDSLHVKMGGHEFILMFLSEKWAFVALRCEDEQVTYGTLDAPTVPQNRLVF</sequence>
<organism evidence="4 5">
    <name type="scientific">Prymnesium parvum</name>
    <name type="common">Toxic golden alga</name>
    <dbReference type="NCBI Taxonomy" id="97485"/>
    <lineage>
        <taxon>Eukaryota</taxon>
        <taxon>Haptista</taxon>
        <taxon>Haptophyta</taxon>
        <taxon>Prymnesiophyceae</taxon>
        <taxon>Prymnesiales</taxon>
        <taxon>Prymnesiaceae</taxon>
        <taxon>Prymnesium</taxon>
    </lineage>
</organism>
<evidence type="ECO:0000256" key="1">
    <source>
        <dbReference type="SAM" id="MobiDB-lite"/>
    </source>
</evidence>
<name>A0AB34IMH4_PRYPA</name>
<dbReference type="PANTHER" id="PTHR46581">
    <property type="entry name" value="ARABINOSYLTRANSFERASE RRA3"/>
    <property type="match status" value="1"/>
</dbReference>
<comment type="caution">
    <text evidence="4">The sequence shown here is derived from an EMBL/GenBank/DDBJ whole genome shotgun (WGS) entry which is preliminary data.</text>
</comment>
<feature type="signal peptide" evidence="2">
    <location>
        <begin position="1"/>
        <end position="26"/>
    </location>
</feature>
<reference evidence="4 5" key="1">
    <citation type="journal article" date="2024" name="Science">
        <title>Giant polyketide synthase enzymes in the biosynthesis of giant marine polyether toxins.</title>
        <authorList>
            <person name="Fallon T.R."/>
            <person name="Shende V.V."/>
            <person name="Wierzbicki I.H."/>
            <person name="Pendleton A.L."/>
            <person name="Watervoot N.F."/>
            <person name="Auber R.P."/>
            <person name="Gonzalez D.J."/>
            <person name="Wisecaver J.H."/>
            <person name="Moore B.S."/>
        </authorList>
    </citation>
    <scope>NUCLEOTIDE SEQUENCE [LARGE SCALE GENOMIC DNA]</scope>
    <source>
        <strain evidence="4 5">12B1</strain>
    </source>
</reference>
<dbReference type="EMBL" id="JBGBPQ010000022">
    <property type="protein sequence ID" value="KAL1503242.1"/>
    <property type="molecule type" value="Genomic_DNA"/>
</dbReference>
<dbReference type="PANTHER" id="PTHR46581:SF3">
    <property type="entry name" value="ARABINOSYLTRANSFERASE RRA3"/>
    <property type="match status" value="1"/>
</dbReference>
<feature type="region of interest" description="Disordered" evidence="1">
    <location>
        <begin position="33"/>
        <end position="77"/>
    </location>
</feature>
<evidence type="ECO:0000256" key="2">
    <source>
        <dbReference type="SAM" id="SignalP"/>
    </source>
</evidence>
<dbReference type="GO" id="GO:0016757">
    <property type="term" value="F:glycosyltransferase activity"/>
    <property type="evidence" value="ECO:0007669"/>
    <property type="project" value="InterPro"/>
</dbReference>
<keyword evidence="5" id="KW-1185">Reference proteome</keyword>
<feature type="domain" description="Nucleotide-diphospho-sugar transferase" evidence="3">
    <location>
        <begin position="584"/>
        <end position="800"/>
    </location>
</feature>
<evidence type="ECO:0000313" key="4">
    <source>
        <dbReference type="EMBL" id="KAL1503242.1"/>
    </source>
</evidence>
<evidence type="ECO:0000313" key="5">
    <source>
        <dbReference type="Proteomes" id="UP001515480"/>
    </source>
</evidence>
<accession>A0AB34IMH4</accession>